<organism evidence="6 7">
    <name type="scientific">Aspergillus leporis</name>
    <dbReference type="NCBI Taxonomy" id="41062"/>
    <lineage>
        <taxon>Eukaryota</taxon>
        <taxon>Fungi</taxon>
        <taxon>Dikarya</taxon>
        <taxon>Ascomycota</taxon>
        <taxon>Pezizomycotina</taxon>
        <taxon>Eurotiomycetes</taxon>
        <taxon>Eurotiomycetidae</taxon>
        <taxon>Eurotiales</taxon>
        <taxon>Aspergillaceae</taxon>
        <taxon>Aspergillus</taxon>
        <taxon>Aspergillus subgen. Circumdati</taxon>
    </lineage>
</organism>
<dbReference type="GO" id="GO:0007095">
    <property type="term" value="P:mitotic G2 DNA damage checkpoint signaling"/>
    <property type="evidence" value="ECO:0007669"/>
    <property type="project" value="TreeGrafter"/>
</dbReference>
<gene>
    <name evidence="6" type="ORF">BDV29DRAFT_13945</name>
</gene>
<feature type="region of interest" description="Disordered" evidence="4">
    <location>
        <begin position="1007"/>
        <end position="1081"/>
    </location>
</feature>
<evidence type="ECO:0000256" key="2">
    <source>
        <dbReference type="ARBA" id="ARBA00022553"/>
    </source>
</evidence>
<dbReference type="PANTHER" id="PTHR14396:SF10">
    <property type="entry name" value="CLASPIN"/>
    <property type="match status" value="1"/>
</dbReference>
<keyword evidence="7" id="KW-1185">Reference proteome</keyword>
<name>A0A5N5WX65_9EURO</name>
<evidence type="ECO:0000313" key="7">
    <source>
        <dbReference type="Proteomes" id="UP000326565"/>
    </source>
</evidence>
<feature type="region of interest" description="Disordered" evidence="4">
    <location>
        <begin position="521"/>
        <end position="774"/>
    </location>
</feature>
<reference evidence="6 7" key="1">
    <citation type="submission" date="2019-04" db="EMBL/GenBank/DDBJ databases">
        <title>Friends and foes A comparative genomics study of 23 Aspergillus species from section Flavi.</title>
        <authorList>
            <consortium name="DOE Joint Genome Institute"/>
            <person name="Kjaerbolling I."/>
            <person name="Vesth T."/>
            <person name="Frisvad J.C."/>
            <person name="Nybo J.L."/>
            <person name="Theobald S."/>
            <person name="Kildgaard S."/>
            <person name="Isbrandt T."/>
            <person name="Kuo A."/>
            <person name="Sato A."/>
            <person name="Lyhne E.K."/>
            <person name="Kogle M.E."/>
            <person name="Wiebenga A."/>
            <person name="Kun R.S."/>
            <person name="Lubbers R.J."/>
            <person name="Makela M.R."/>
            <person name="Barry K."/>
            <person name="Chovatia M."/>
            <person name="Clum A."/>
            <person name="Daum C."/>
            <person name="Haridas S."/>
            <person name="He G."/>
            <person name="LaButti K."/>
            <person name="Lipzen A."/>
            <person name="Mondo S."/>
            <person name="Riley R."/>
            <person name="Salamov A."/>
            <person name="Simmons B.A."/>
            <person name="Magnuson J.K."/>
            <person name="Henrissat B."/>
            <person name="Mortensen U.H."/>
            <person name="Larsen T.O."/>
            <person name="Devries R.P."/>
            <person name="Grigoriev I.V."/>
            <person name="Machida M."/>
            <person name="Baker S.E."/>
            <person name="Andersen M.R."/>
        </authorList>
    </citation>
    <scope>NUCLEOTIDE SEQUENCE [LARGE SCALE GENOMIC DNA]</scope>
    <source>
        <strain evidence="6 7">CBS 151.66</strain>
    </source>
</reference>
<feature type="compositionally biased region" description="Acidic residues" evidence="4">
    <location>
        <begin position="869"/>
        <end position="879"/>
    </location>
</feature>
<dbReference type="AlphaFoldDB" id="A0A5N5WX65"/>
<feature type="compositionally biased region" description="Low complexity" evidence="4">
    <location>
        <begin position="1186"/>
        <end position="1196"/>
    </location>
</feature>
<evidence type="ECO:0000313" key="6">
    <source>
        <dbReference type="EMBL" id="KAB8071642.1"/>
    </source>
</evidence>
<feature type="compositionally biased region" description="Acidic residues" evidence="4">
    <location>
        <begin position="1106"/>
        <end position="1128"/>
    </location>
</feature>
<feature type="region of interest" description="Disordered" evidence="4">
    <location>
        <begin position="1094"/>
        <end position="1267"/>
    </location>
</feature>
<dbReference type="OrthoDB" id="2130597at2759"/>
<feature type="compositionally biased region" description="Polar residues" evidence="4">
    <location>
        <begin position="1025"/>
        <end position="1044"/>
    </location>
</feature>
<feature type="domain" description="DNA replication checkpoint mediator MRC1" evidence="5">
    <location>
        <begin position="860"/>
        <end position="999"/>
    </location>
</feature>
<feature type="compositionally biased region" description="Low complexity" evidence="4">
    <location>
        <begin position="1"/>
        <end position="21"/>
    </location>
</feature>
<feature type="region of interest" description="Disordered" evidence="4">
    <location>
        <begin position="1"/>
        <end position="440"/>
    </location>
</feature>
<feature type="region of interest" description="Disordered" evidence="4">
    <location>
        <begin position="866"/>
        <end position="896"/>
    </location>
</feature>
<feature type="compositionally biased region" description="Polar residues" evidence="4">
    <location>
        <begin position="277"/>
        <end position="287"/>
    </location>
</feature>
<feature type="compositionally biased region" description="Polar residues" evidence="4">
    <location>
        <begin position="677"/>
        <end position="699"/>
    </location>
</feature>
<dbReference type="InterPro" id="IPR024146">
    <property type="entry name" value="Claspin"/>
</dbReference>
<evidence type="ECO:0000256" key="1">
    <source>
        <dbReference type="ARBA" id="ARBA00004123"/>
    </source>
</evidence>
<feature type="compositionally biased region" description="Acidic residues" evidence="4">
    <location>
        <begin position="1007"/>
        <end position="1016"/>
    </location>
</feature>
<dbReference type="EMBL" id="ML732267">
    <property type="protein sequence ID" value="KAB8071642.1"/>
    <property type="molecule type" value="Genomic_DNA"/>
</dbReference>
<sequence length="1267" mass="140668">MSSPPSTPRTARSASPAANSPMILTPGQKIKAMLAEFDSDSDSDSENPHYQPSKAKSTNSNIVPDPRPTMDLDSDENEDIIMPKGRMAARLQAQSSTSTTESAFERVSKTLRNEQQHREEPRDSAADEAMCSDDDLPVAGPRRKATNTRVAIESEDESASESRTRAFSPLFVSSPTRDTAQEQDGAEDADGSRPKANSRFLALVAQKRKERKAKEQLEAEKRAAKAKQREQFSSEILSGETSDEDNDSGRKLTQPARAPRKASKKALEEMSRETQRISRNMQLAHQAQTKKKISKESFFARFNFMQPEQQNAAPDNSSTTADSQNSSDAEAQKNKETPHTSPVLGPSEKPSTSDGTTEGPKEIEPAELPSLEELMAKGAQQPEHLIVGRMEEQAANKQPEVAERKKEKKVLTMPPVRVRLSRQQVAQNQKDDSDSDLEIVTSPGKCRRIAAFENLPAKRMQESSAMLKLKALAHLTSPRKGNMNTAELSARLLQQARQQARKERQERIEELRAKGIVIETPEERAAMEDELENLLEKARKEAEEVAKQERAAKGKKGGDDDDEDEDDDYEFSGSEDEAEEDENDEEEEEETHEDGTKEGHLFDSEAGEDDESDDEHTEVMSSEETDLPTQRRKRPARVVSDDEDEDAEPKTPAKTIKPATVPSVERPRIPGLPSHDMTMSLTQAFAGTLGENQLESQVEPTIPHSLPDPVGGRQESDSQMIIKDSQEQRPETTDLLAGYAPSETRISESPAPRGMSQFSQVPDPTQDAGFVLSPFDPSKRFMSTPTSTVETVLVSQNESLSNSPIVERKTKHLRRGRTTELSVIEEQSEGDFEVQASAFNIMKEAAQRPARKPIVAFDKKKSMAKDVVEEAAEESDDEYAGLGGGSDEDDDMEDAYDRQMINDNSEETVDEKQLAALNALHQRNTDEKQVAKLLKDITTGALRRRRGADDDYELDDSGDELLARRRQKQREFARMRRALLADEKIGEIAENPRKAAFFKAVEDRDMDDDDALDFLEPEPNPDAQGDSSSQGVVPDSQPNATSEVYNKRKRPLEPSVEDINNRPPPHMRRKPVSAISKKPATLAEIRETLSFLTETPEYDSFHEDASVDEDDDQLDKDTDGEAADEQEEFAPPRHPRRTRGPVVDRLALLRQASSNSATSSSNTRFAFQTGPGADPIGFRPPMLRKTTTSSSSSSNSFKSDARRVTKPASGALAAKKGSVNYYTAAREKERERELRTRERNGGSNITTLLSKHASNRLGALGKNSQWE</sequence>
<feature type="compositionally biased region" description="Acidic residues" evidence="4">
    <location>
        <begin position="605"/>
        <end position="626"/>
    </location>
</feature>
<dbReference type="InterPro" id="IPR018564">
    <property type="entry name" value="Repl_chkpnt_MRC1_dom"/>
</dbReference>
<dbReference type="GO" id="GO:0005634">
    <property type="term" value="C:nucleus"/>
    <property type="evidence" value="ECO:0007669"/>
    <property type="project" value="UniProtKB-SubCell"/>
</dbReference>
<feature type="compositionally biased region" description="Basic and acidic residues" evidence="4">
    <location>
        <begin position="389"/>
        <end position="405"/>
    </location>
</feature>
<feature type="compositionally biased region" description="Polar residues" evidence="4">
    <location>
        <begin position="48"/>
        <end position="62"/>
    </location>
</feature>
<protein>
    <submittedName>
        <fullName evidence="6">MRC1-like domain-containing protein</fullName>
    </submittedName>
</protein>
<evidence type="ECO:0000259" key="5">
    <source>
        <dbReference type="Pfam" id="PF09444"/>
    </source>
</evidence>
<feature type="compositionally biased region" description="Basic and acidic residues" evidence="4">
    <location>
        <begin position="212"/>
        <end position="232"/>
    </location>
</feature>
<dbReference type="Proteomes" id="UP000326565">
    <property type="component" value="Unassembled WGS sequence"/>
</dbReference>
<dbReference type="PANTHER" id="PTHR14396">
    <property type="entry name" value="CLASPIN"/>
    <property type="match status" value="1"/>
</dbReference>
<feature type="compositionally biased region" description="Low complexity" evidence="4">
    <location>
        <begin position="1152"/>
        <end position="1163"/>
    </location>
</feature>
<dbReference type="GO" id="GO:0033314">
    <property type="term" value="P:mitotic DNA replication checkpoint signaling"/>
    <property type="evidence" value="ECO:0007669"/>
    <property type="project" value="TreeGrafter"/>
</dbReference>
<keyword evidence="2" id="KW-0597">Phosphoprotein</keyword>
<comment type="subcellular location">
    <subcellularLocation>
        <location evidence="1">Nucleus</location>
    </subcellularLocation>
</comment>
<feature type="compositionally biased region" description="Polar residues" evidence="4">
    <location>
        <begin position="306"/>
        <end position="329"/>
    </location>
</feature>
<accession>A0A5N5WX65</accession>
<proteinExistence type="predicted"/>
<evidence type="ECO:0000256" key="3">
    <source>
        <dbReference type="ARBA" id="ARBA00023242"/>
    </source>
</evidence>
<feature type="compositionally biased region" description="Basic and acidic residues" evidence="4">
    <location>
        <begin position="593"/>
        <end position="603"/>
    </location>
</feature>
<dbReference type="GO" id="GO:0010997">
    <property type="term" value="F:anaphase-promoting complex binding"/>
    <property type="evidence" value="ECO:0007669"/>
    <property type="project" value="TreeGrafter"/>
</dbReference>
<keyword evidence="3" id="KW-0539">Nucleus</keyword>
<evidence type="ECO:0000256" key="4">
    <source>
        <dbReference type="SAM" id="MobiDB-lite"/>
    </source>
</evidence>
<feature type="compositionally biased region" description="Basic and acidic residues" evidence="4">
    <location>
        <begin position="265"/>
        <end position="276"/>
    </location>
</feature>
<feature type="compositionally biased region" description="Acidic residues" evidence="4">
    <location>
        <begin position="559"/>
        <end position="592"/>
    </location>
</feature>
<feature type="compositionally biased region" description="Basic and acidic residues" evidence="4">
    <location>
        <begin position="534"/>
        <end position="558"/>
    </location>
</feature>
<feature type="compositionally biased region" description="Basic and acidic residues" evidence="4">
    <location>
        <begin position="103"/>
        <end position="125"/>
    </location>
</feature>
<feature type="compositionally biased region" description="Basic and acidic residues" evidence="4">
    <location>
        <begin position="1225"/>
        <end position="1240"/>
    </location>
</feature>
<dbReference type="Pfam" id="PF09444">
    <property type="entry name" value="MRC1"/>
    <property type="match status" value="1"/>
</dbReference>